<keyword evidence="4" id="KW-1185">Reference proteome</keyword>
<gene>
    <name evidence="3" type="ordered locus">Plabr_0126</name>
</gene>
<name>F0SMJ4_RUBBR</name>
<evidence type="ECO:0000313" key="4">
    <source>
        <dbReference type="Proteomes" id="UP000006860"/>
    </source>
</evidence>
<accession>F0SMJ4</accession>
<feature type="transmembrane region" description="Helical" evidence="1">
    <location>
        <begin position="158"/>
        <end position="175"/>
    </location>
</feature>
<organism evidence="3 4">
    <name type="scientific">Rubinisphaera brasiliensis (strain ATCC 49424 / DSM 5305 / JCM 21570 / IAM 15109 / NBRC 103401 / IFAM 1448)</name>
    <name type="common">Planctomyces brasiliensis</name>
    <dbReference type="NCBI Taxonomy" id="756272"/>
    <lineage>
        <taxon>Bacteria</taxon>
        <taxon>Pseudomonadati</taxon>
        <taxon>Planctomycetota</taxon>
        <taxon>Planctomycetia</taxon>
        <taxon>Planctomycetales</taxon>
        <taxon>Planctomycetaceae</taxon>
        <taxon>Rubinisphaera</taxon>
    </lineage>
</organism>
<feature type="domain" description="DUF6677" evidence="2">
    <location>
        <begin position="95"/>
        <end position="349"/>
    </location>
</feature>
<dbReference type="HOGENOM" id="CLU_745737_0_0_0"/>
<dbReference type="AlphaFoldDB" id="F0SMJ4"/>
<dbReference type="Pfam" id="PF20382">
    <property type="entry name" value="DUF6677"/>
    <property type="match status" value="1"/>
</dbReference>
<keyword evidence="1" id="KW-0472">Membrane</keyword>
<dbReference type="STRING" id="756272.Plabr_0126"/>
<sequence>MNWYGRSLYRYRLLQHKPVQLRKKTEAAAILFFRTNVRPIFLQFAPSHPHCTCLRPVDRILRSPLRLLNVFMPDQNSAATSSRPTPVVDLKTPWLAALLSWAVPGLGQIYQGRYFKGVLFMVCILGMFLFGIQLGEGRPVYVNYYIVSDGQMLEKRNYGYLSQMLVGAAAMPALVQSNRFKSDDNSWVLDAPVEAPFSGTIYNGRGPDDALEVDGAISLVPEPGPFGATLTGRLVGQLKESGEQIDLELVPYSPELDLPPVGLKISANPDREVRMRIREVIAGPAELGDNLKGTIPRPATDWFQVPLQDQELQDMNARLGKRWELAMVLTWIAGLLNILAIWDAFEGPAYGVRPIERKPEPEGDSAGKKTS</sequence>
<dbReference type="eggNOG" id="COG2314">
    <property type="taxonomic scope" value="Bacteria"/>
</dbReference>
<evidence type="ECO:0000313" key="3">
    <source>
        <dbReference type="EMBL" id="ADY57756.1"/>
    </source>
</evidence>
<feature type="transmembrane region" description="Helical" evidence="1">
    <location>
        <begin position="325"/>
        <end position="345"/>
    </location>
</feature>
<protein>
    <recommendedName>
        <fullName evidence="2">DUF6677 domain-containing protein</fullName>
    </recommendedName>
</protein>
<dbReference type="InterPro" id="IPR046499">
    <property type="entry name" value="DUF6677"/>
</dbReference>
<dbReference type="Proteomes" id="UP000006860">
    <property type="component" value="Chromosome"/>
</dbReference>
<evidence type="ECO:0000256" key="1">
    <source>
        <dbReference type="SAM" id="Phobius"/>
    </source>
</evidence>
<dbReference type="EMBL" id="CP002546">
    <property type="protein sequence ID" value="ADY57756.1"/>
    <property type="molecule type" value="Genomic_DNA"/>
</dbReference>
<keyword evidence="1" id="KW-0812">Transmembrane</keyword>
<feature type="transmembrane region" description="Helical" evidence="1">
    <location>
        <begin position="114"/>
        <end position="134"/>
    </location>
</feature>
<dbReference type="KEGG" id="pbs:Plabr_0126"/>
<keyword evidence="1" id="KW-1133">Transmembrane helix</keyword>
<proteinExistence type="predicted"/>
<reference evidence="4" key="1">
    <citation type="submission" date="2011-02" db="EMBL/GenBank/DDBJ databases">
        <title>The complete genome of Planctomyces brasiliensis DSM 5305.</title>
        <authorList>
            <person name="Lucas S."/>
            <person name="Copeland A."/>
            <person name="Lapidus A."/>
            <person name="Bruce D."/>
            <person name="Goodwin L."/>
            <person name="Pitluck S."/>
            <person name="Kyrpides N."/>
            <person name="Mavromatis K."/>
            <person name="Pagani I."/>
            <person name="Ivanova N."/>
            <person name="Ovchinnikova G."/>
            <person name="Lu M."/>
            <person name="Detter J.C."/>
            <person name="Han C."/>
            <person name="Land M."/>
            <person name="Hauser L."/>
            <person name="Markowitz V."/>
            <person name="Cheng J.-F."/>
            <person name="Hugenholtz P."/>
            <person name="Woyke T."/>
            <person name="Wu D."/>
            <person name="Tindall B."/>
            <person name="Pomrenke H.G."/>
            <person name="Brambilla E."/>
            <person name="Klenk H.-P."/>
            <person name="Eisen J.A."/>
        </authorList>
    </citation>
    <scope>NUCLEOTIDE SEQUENCE [LARGE SCALE GENOMIC DNA]</scope>
    <source>
        <strain evidence="4">ATCC 49424 / DSM 5305 / JCM 21570 / NBRC 103401 / IFAM 1448</strain>
    </source>
</reference>
<evidence type="ECO:0000259" key="2">
    <source>
        <dbReference type="Pfam" id="PF20382"/>
    </source>
</evidence>